<protein>
    <recommendedName>
        <fullName evidence="3 8">DNA repair protein RecO</fullName>
    </recommendedName>
    <alternativeName>
        <fullName evidence="7 8">Recombination protein O</fullName>
    </alternativeName>
</protein>
<dbReference type="InterPro" id="IPR042242">
    <property type="entry name" value="RecO_C"/>
</dbReference>
<dbReference type="Pfam" id="PF11967">
    <property type="entry name" value="RecO_N"/>
    <property type="match status" value="1"/>
</dbReference>
<feature type="domain" description="DNA replication/recombination mediator RecO N-terminal" evidence="9">
    <location>
        <begin position="3"/>
        <end position="72"/>
    </location>
</feature>
<dbReference type="InterPro" id="IPR037278">
    <property type="entry name" value="ARFGAP/RecO"/>
</dbReference>
<evidence type="ECO:0000256" key="2">
    <source>
        <dbReference type="ARBA" id="ARBA00007452"/>
    </source>
</evidence>
<dbReference type="HAMAP" id="MF_00201">
    <property type="entry name" value="RecO"/>
    <property type="match status" value="1"/>
</dbReference>
<evidence type="ECO:0000313" key="12">
    <source>
        <dbReference type="Proteomes" id="UP001169491"/>
    </source>
</evidence>
<comment type="caution">
    <text evidence="10">The sequence shown here is derived from an EMBL/GenBank/DDBJ whole genome shotgun (WGS) entry which is preliminary data.</text>
</comment>
<sequence length="234" mass="26962">MEPAFVLHRWPYQDSSLIVEVFSREQGRFRVVAKGARRPKSQWRAILQPFTPLLISARGRHELQTLTHAEATAESFPLRGTALYSGFYLNELVQRLTSNYEPVEGLFEDYQQALRQLATSTQVEPALREFEWRLLCHLGHGFDWFHDEQGMAIAAGGYYRFAAEQGFMRVEQERSGALIGARIQQLATFELSDPSLLNLMKIIMRQALRPYLGEQPLKSRQLFTQLSQLSQQTK</sequence>
<evidence type="ECO:0000256" key="6">
    <source>
        <dbReference type="ARBA" id="ARBA00023204"/>
    </source>
</evidence>
<dbReference type="Proteomes" id="UP001169491">
    <property type="component" value="Unassembled WGS sequence"/>
</dbReference>
<dbReference type="PANTHER" id="PTHR33991">
    <property type="entry name" value="DNA REPAIR PROTEIN RECO"/>
    <property type="match status" value="1"/>
</dbReference>
<dbReference type="Proteomes" id="UP001169492">
    <property type="component" value="Unassembled WGS sequence"/>
</dbReference>
<evidence type="ECO:0000313" key="10">
    <source>
        <dbReference type="EMBL" id="MDN7123587.1"/>
    </source>
</evidence>
<proteinExistence type="inferred from homology"/>
<dbReference type="PANTHER" id="PTHR33991:SF1">
    <property type="entry name" value="DNA REPAIR PROTEIN RECO"/>
    <property type="match status" value="1"/>
</dbReference>
<evidence type="ECO:0000313" key="13">
    <source>
        <dbReference type="Proteomes" id="UP001169492"/>
    </source>
</evidence>
<evidence type="ECO:0000256" key="1">
    <source>
        <dbReference type="ARBA" id="ARBA00003065"/>
    </source>
</evidence>
<keyword evidence="4 8" id="KW-0227">DNA damage</keyword>
<evidence type="ECO:0000313" key="11">
    <source>
        <dbReference type="EMBL" id="MDN7128689.1"/>
    </source>
</evidence>
<reference evidence="12 13" key="1">
    <citation type="submission" date="2021-03" db="EMBL/GenBank/DDBJ databases">
        <title>Pseudidiomarina terrestris, a new bacterium isolated from saline soil.</title>
        <authorList>
            <person name="Galisteo C."/>
            <person name="De La Haba R."/>
            <person name="Sanchez-Porro C."/>
            <person name="Ventosa A."/>
        </authorList>
    </citation>
    <scope>NUCLEOTIDE SEQUENCE [LARGE SCALE GENOMIC DNA]</scope>
    <source>
        <strain evidence="10 13">1APP75-32.1</strain>
        <strain evidence="12">1APR75-15</strain>
        <strain evidence="11">1ASR75-15</strain>
    </source>
</reference>
<dbReference type="EMBL" id="JAGGJB010000001">
    <property type="protein sequence ID" value="MDN7123587.1"/>
    <property type="molecule type" value="Genomic_DNA"/>
</dbReference>
<keyword evidence="6 8" id="KW-0234">DNA repair</keyword>
<dbReference type="AlphaFoldDB" id="A0AAW7QXV9"/>
<dbReference type="GO" id="GO:0043590">
    <property type="term" value="C:bacterial nucleoid"/>
    <property type="evidence" value="ECO:0007669"/>
    <property type="project" value="TreeGrafter"/>
</dbReference>
<dbReference type="Gene3D" id="1.20.1440.120">
    <property type="entry name" value="Recombination protein O, C-terminal domain"/>
    <property type="match status" value="1"/>
</dbReference>
<evidence type="ECO:0000256" key="3">
    <source>
        <dbReference type="ARBA" id="ARBA00021310"/>
    </source>
</evidence>
<dbReference type="SUPFAM" id="SSF50249">
    <property type="entry name" value="Nucleic acid-binding proteins"/>
    <property type="match status" value="1"/>
</dbReference>
<keyword evidence="5 8" id="KW-0233">DNA recombination</keyword>
<dbReference type="InterPro" id="IPR022572">
    <property type="entry name" value="DNA_rep/recomb_RecO_N"/>
</dbReference>
<name>A0AAW7QXV9_9GAMM</name>
<dbReference type="InterPro" id="IPR012340">
    <property type="entry name" value="NA-bd_OB-fold"/>
</dbReference>
<dbReference type="Gene3D" id="2.40.50.140">
    <property type="entry name" value="Nucleic acid-binding proteins"/>
    <property type="match status" value="1"/>
</dbReference>
<evidence type="ECO:0000256" key="5">
    <source>
        <dbReference type="ARBA" id="ARBA00023172"/>
    </source>
</evidence>
<comment type="similarity">
    <text evidence="2 8">Belongs to the RecO family.</text>
</comment>
<evidence type="ECO:0000259" key="9">
    <source>
        <dbReference type="Pfam" id="PF11967"/>
    </source>
</evidence>
<dbReference type="SUPFAM" id="SSF57863">
    <property type="entry name" value="ArfGap/RecO-like zinc finger"/>
    <property type="match status" value="1"/>
</dbReference>
<keyword evidence="12" id="KW-1185">Reference proteome</keyword>
<evidence type="ECO:0000256" key="4">
    <source>
        <dbReference type="ARBA" id="ARBA00022763"/>
    </source>
</evidence>
<accession>A0AAW7QXV9</accession>
<dbReference type="InterPro" id="IPR003717">
    <property type="entry name" value="RecO"/>
</dbReference>
<dbReference type="GO" id="GO:0006310">
    <property type="term" value="P:DNA recombination"/>
    <property type="evidence" value="ECO:0007669"/>
    <property type="project" value="UniProtKB-UniRule"/>
</dbReference>
<dbReference type="NCBIfam" id="TIGR00613">
    <property type="entry name" value="reco"/>
    <property type="match status" value="1"/>
</dbReference>
<evidence type="ECO:0000256" key="8">
    <source>
        <dbReference type="HAMAP-Rule" id="MF_00201"/>
    </source>
</evidence>
<dbReference type="RefSeq" id="WP_301773885.1">
    <property type="nucleotide sequence ID" value="NZ_JAGGJB010000001.1"/>
</dbReference>
<dbReference type="GO" id="GO:0006302">
    <property type="term" value="P:double-strand break repair"/>
    <property type="evidence" value="ECO:0007669"/>
    <property type="project" value="TreeGrafter"/>
</dbReference>
<organism evidence="10 13">
    <name type="scientific">Pseudidiomarina terrestris</name>
    <dbReference type="NCBI Taxonomy" id="2820060"/>
    <lineage>
        <taxon>Bacteria</taxon>
        <taxon>Pseudomonadati</taxon>
        <taxon>Pseudomonadota</taxon>
        <taxon>Gammaproteobacteria</taxon>
        <taxon>Alteromonadales</taxon>
        <taxon>Idiomarinaceae</taxon>
        <taxon>Pseudidiomarina</taxon>
    </lineage>
</organism>
<comment type="function">
    <text evidence="1 8">Involved in DNA repair and RecF pathway recombination.</text>
</comment>
<evidence type="ECO:0000256" key="7">
    <source>
        <dbReference type="ARBA" id="ARBA00033409"/>
    </source>
</evidence>
<dbReference type="Pfam" id="PF02565">
    <property type="entry name" value="RecO_C"/>
    <property type="match status" value="1"/>
</dbReference>
<gene>
    <name evidence="8 10" type="primary">recO</name>
    <name evidence="10" type="ORF">J6I90_01705</name>
    <name evidence="11" type="ORF">J6I92_02205</name>
</gene>
<dbReference type="EMBL" id="JAGGJC010000001">
    <property type="protein sequence ID" value="MDN7128689.1"/>
    <property type="molecule type" value="Genomic_DNA"/>
</dbReference>